<gene>
    <name evidence="2" type="ORF">CYNAS_LOCUS6910</name>
</gene>
<feature type="compositionally biased region" description="Basic residues" evidence="1">
    <location>
        <begin position="71"/>
        <end position="80"/>
    </location>
</feature>
<feature type="region of interest" description="Disordered" evidence="1">
    <location>
        <begin position="44"/>
        <end position="80"/>
    </location>
</feature>
<sequence>MLRYGATKLKGFACRHLVIAIVSESQEICEMNCLVIKIVQSMSTRRVTTPAPTTTSPSSTKGSSREPPATKRPHKPRRRNCCPKEIMKICLLGKNKKLCRRILKKCACIE</sequence>
<keyword evidence="3" id="KW-1185">Reference proteome</keyword>
<dbReference type="Proteomes" id="UP001176961">
    <property type="component" value="Unassembled WGS sequence"/>
</dbReference>
<reference evidence="2" key="1">
    <citation type="submission" date="2023-07" db="EMBL/GenBank/DDBJ databases">
        <authorList>
            <consortium name="CYATHOMIX"/>
        </authorList>
    </citation>
    <scope>NUCLEOTIDE SEQUENCE</scope>
    <source>
        <strain evidence="2">N/A</strain>
    </source>
</reference>
<evidence type="ECO:0000256" key="1">
    <source>
        <dbReference type="SAM" id="MobiDB-lite"/>
    </source>
</evidence>
<name>A0AA36GMQ9_CYLNA</name>
<dbReference type="AlphaFoldDB" id="A0AA36GMQ9"/>
<dbReference type="EMBL" id="CATQJL010000112">
    <property type="protein sequence ID" value="CAJ0594927.1"/>
    <property type="molecule type" value="Genomic_DNA"/>
</dbReference>
<accession>A0AA36GMQ9</accession>
<protein>
    <submittedName>
        <fullName evidence="2">Uncharacterized protein</fullName>
    </submittedName>
</protein>
<feature type="compositionally biased region" description="Low complexity" evidence="1">
    <location>
        <begin position="44"/>
        <end position="62"/>
    </location>
</feature>
<organism evidence="2 3">
    <name type="scientific">Cylicocyclus nassatus</name>
    <name type="common">Nematode worm</name>
    <dbReference type="NCBI Taxonomy" id="53992"/>
    <lineage>
        <taxon>Eukaryota</taxon>
        <taxon>Metazoa</taxon>
        <taxon>Ecdysozoa</taxon>
        <taxon>Nematoda</taxon>
        <taxon>Chromadorea</taxon>
        <taxon>Rhabditida</taxon>
        <taxon>Rhabditina</taxon>
        <taxon>Rhabditomorpha</taxon>
        <taxon>Strongyloidea</taxon>
        <taxon>Strongylidae</taxon>
        <taxon>Cylicocyclus</taxon>
    </lineage>
</organism>
<evidence type="ECO:0000313" key="3">
    <source>
        <dbReference type="Proteomes" id="UP001176961"/>
    </source>
</evidence>
<evidence type="ECO:0000313" key="2">
    <source>
        <dbReference type="EMBL" id="CAJ0594927.1"/>
    </source>
</evidence>
<proteinExistence type="predicted"/>
<comment type="caution">
    <text evidence="2">The sequence shown here is derived from an EMBL/GenBank/DDBJ whole genome shotgun (WGS) entry which is preliminary data.</text>
</comment>